<dbReference type="SUPFAM" id="SSF54160">
    <property type="entry name" value="Chromo domain-like"/>
    <property type="match status" value="2"/>
</dbReference>
<evidence type="ECO:0000256" key="1">
    <source>
        <dbReference type="ARBA" id="ARBA00004123"/>
    </source>
</evidence>
<dbReference type="Pfam" id="PF00271">
    <property type="entry name" value="Helicase_C"/>
    <property type="match status" value="1"/>
</dbReference>
<dbReference type="InterPro" id="IPR023780">
    <property type="entry name" value="Chromo_domain"/>
</dbReference>
<dbReference type="OrthoDB" id="5857104at2759"/>
<dbReference type="GO" id="GO:0005634">
    <property type="term" value="C:nucleus"/>
    <property type="evidence" value="ECO:0007669"/>
    <property type="project" value="UniProtKB-SubCell"/>
</dbReference>
<dbReference type="SMART" id="SM00490">
    <property type="entry name" value="HELICc"/>
    <property type="match status" value="1"/>
</dbReference>
<dbReference type="InterPro" id="IPR000330">
    <property type="entry name" value="SNF2_N"/>
</dbReference>
<dbReference type="GO" id="GO:0034728">
    <property type="term" value="P:nucleosome organization"/>
    <property type="evidence" value="ECO:0007669"/>
    <property type="project" value="TreeGrafter"/>
</dbReference>
<feature type="compositionally biased region" description="Acidic residues" evidence="13">
    <location>
        <begin position="122"/>
        <end position="131"/>
    </location>
</feature>
<keyword evidence="5" id="KW-0378">Hydrolase</keyword>
<dbReference type="InterPro" id="IPR056302">
    <property type="entry name" value="CHD1-2/Hrp3_HTH"/>
</dbReference>
<keyword evidence="12" id="KW-0539">Nucleus</keyword>
<dbReference type="GO" id="GO:0005524">
    <property type="term" value="F:ATP binding"/>
    <property type="evidence" value="ECO:0007669"/>
    <property type="project" value="UniProtKB-KW"/>
</dbReference>
<feature type="compositionally biased region" description="Polar residues" evidence="13">
    <location>
        <begin position="1250"/>
        <end position="1263"/>
    </location>
</feature>
<dbReference type="InterPro" id="IPR027417">
    <property type="entry name" value="P-loop_NTPase"/>
</dbReference>
<keyword evidence="8" id="KW-0156">Chromatin regulator</keyword>
<protein>
    <submittedName>
        <fullName evidence="17">Uncharacterized protein</fullName>
    </submittedName>
</protein>
<feature type="domain" description="Chromo" evidence="14">
    <location>
        <begin position="227"/>
        <end position="290"/>
    </location>
</feature>
<feature type="compositionally biased region" description="Polar residues" evidence="13">
    <location>
        <begin position="16"/>
        <end position="55"/>
    </location>
</feature>
<evidence type="ECO:0000256" key="10">
    <source>
        <dbReference type="ARBA" id="ARBA00023125"/>
    </source>
</evidence>
<evidence type="ECO:0000256" key="2">
    <source>
        <dbReference type="ARBA" id="ARBA00009220"/>
    </source>
</evidence>
<dbReference type="EMBL" id="KQ964436">
    <property type="protein sequence ID" value="KXN73443.1"/>
    <property type="molecule type" value="Genomic_DNA"/>
</dbReference>
<feature type="domain" description="Helicase ATP-binding" evidence="15">
    <location>
        <begin position="430"/>
        <end position="600"/>
    </location>
</feature>
<dbReference type="PANTHER" id="PTHR45623">
    <property type="entry name" value="CHROMODOMAIN-HELICASE-DNA-BINDING PROTEIN 3-RELATED-RELATED"/>
    <property type="match status" value="1"/>
</dbReference>
<dbReference type="Pfam" id="PF23588">
    <property type="entry name" value="HTH_CHD1_Hrp3"/>
    <property type="match status" value="1"/>
</dbReference>
<evidence type="ECO:0000256" key="12">
    <source>
        <dbReference type="ARBA" id="ARBA00023242"/>
    </source>
</evidence>
<dbReference type="OMA" id="WVQIRDD"/>
<dbReference type="InterPro" id="IPR000953">
    <property type="entry name" value="Chromo/chromo_shadow_dom"/>
</dbReference>
<dbReference type="SUPFAM" id="SSF52540">
    <property type="entry name" value="P-loop containing nucleoside triphosphate hydrolases"/>
    <property type="match status" value="2"/>
</dbReference>
<name>A0A137PEM3_CONC2</name>
<keyword evidence="7" id="KW-0067">ATP-binding</keyword>
<evidence type="ECO:0000259" key="15">
    <source>
        <dbReference type="PROSITE" id="PS51192"/>
    </source>
</evidence>
<feature type="region of interest" description="Disordered" evidence="13">
    <location>
        <begin position="988"/>
        <end position="1031"/>
    </location>
</feature>
<dbReference type="InterPro" id="IPR023779">
    <property type="entry name" value="Chromodomain_CS"/>
</dbReference>
<dbReference type="InterPro" id="IPR038718">
    <property type="entry name" value="SNF2-like_sf"/>
</dbReference>
<evidence type="ECO:0000256" key="3">
    <source>
        <dbReference type="ARBA" id="ARBA00022737"/>
    </source>
</evidence>
<dbReference type="PANTHER" id="PTHR45623:SF14">
    <property type="entry name" value="CHROMODOMAIN-HELICASE-DNA-BINDING PROTEIN 1"/>
    <property type="match status" value="1"/>
</dbReference>
<dbReference type="PROSITE" id="PS00598">
    <property type="entry name" value="CHROMO_1"/>
    <property type="match status" value="1"/>
</dbReference>
<comment type="similarity">
    <text evidence="2">Belongs to the SNF2/RAD54 helicase family. SWR1 subfamily.</text>
</comment>
<dbReference type="Gene3D" id="3.40.50.10810">
    <property type="entry name" value="Tandem AAA-ATPase domain"/>
    <property type="match status" value="1"/>
</dbReference>
<dbReference type="GO" id="GO:0003682">
    <property type="term" value="F:chromatin binding"/>
    <property type="evidence" value="ECO:0007669"/>
    <property type="project" value="TreeGrafter"/>
</dbReference>
<dbReference type="GO" id="GO:0140658">
    <property type="term" value="F:ATP-dependent chromatin remodeler activity"/>
    <property type="evidence" value="ECO:0007669"/>
    <property type="project" value="TreeGrafter"/>
</dbReference>
<dbReference type="PROSITE" id="PS50013">
    <property type="entry name" value="CHROMO_2"/>
    <property type="match status" value="2"/>
</dbReference>
<dbReference type="Pfam" id="PF00176">
    <property type="entry name" value="SNF2-rel_dom"/>
    <property type="match status" value="1"/>
</dbReference>
<feature type="region of interest" description="Disordered" evidence="13">
    <location>
        <begin position="1228"/>
        <end position="1277"/>
    </location>
</feature>
<organism evidence="17 18">
    <name type="scientific">Conidiobolus coronatus (strain ATCC 28846 / CBS 209.66 / NRRL 28638)</name>
    <name type="common">Delacroixia coronata</name>
    <dbReference type="NCBI Taxonomy" id="796925"/>
    <lineage>
        <taxon>Eukaryota</taxon>
        <taxon>Fungi</taxon>
        <taxon>Fungi incertae sedis</taxon>
        <taxon>Zoopagomycota</taxon>
        <taxon>Entomophthoromycotina</taxon>
        <taxon>Entomophthoromycetes</taxon>
        <taxon>Entomophthorales</taxon>
        <taxon>Ancylistaceae</taxon>
        <taxon>Conidiobolus</taxon>
    </lineage>
</organism>
<sequence length="1412" mass="163097">MAGMEDYDYDYPPTANGGTSTNNQYSYQHSSINNGSQQYRAATNSTENQPYSSNHQYSSPTSARSYSPSRSPQYPYSSEQPPVALPHIDFSPDNSPSKEADEEVYYPPQSSDYDRSDSPVPSEDDEEDETYEEPKQRQAQRSSRRKVVYSDDEVDFTYPVSDQYSEEDDYVPKSSRSKKSKSLAPQRQSSRSKNSQTYYEDAELSEQEYYSDKEQSYNSQDIPPEGDVIEEVLFYRAREDMKLKKPKHVPDNVEFLIKWKDWSHLHNTWETFDYLKDFKGIKKVDNYMKKIIIPYLTDLQQDRFDADELEAHNIWREATLGEFEEFKKVERVISHRQVTRDEHCPTGIQYYCKWNKLPYNQCTWESENDIVDYQKQIDLYHKRIVSLKIPGRGHDPSNLRPIFQKLAEQPDYITGGQLRDYQLHGVNWMAYLWCKNRNGILADEMGLGKTVQTISFLSYLFNGQKVYGPFLVIVPLSTIGNWERELAKWAPELNSICYIGNAASRNTIREYEFYQKGTKKAKFNCLLTTYELVLKDKAFLSTIKWAFMAIDEGHRLKNQDSQLYSTLEQFRTLNRLLITGTPLQNNLKELRSLIRFLNPDEFGDDEVDEIDLSQEDQEHKIKAIHQRLEGYVLRRLKDTVEDSVPPKREIVLRVDLAAQQTRYYREILNKNYAALSAEGGGHAPSLQNITIELLKVCNHPYLFHFPDIDYRNTQEALRSLIYSSGKMILLDNLLTHMYKNGHRVLIFSQMVRYLDIIADYLQLKRLNFQRLDGSISSESRKNAIEHYNAPGSNDFVFLLSTRAGGLGINLTTADTVILMDTDWNPQNDLQAMARCHRIGQTKQVNVYRFVSKLTLEEKVFEHAKRKRVLGHCVIDKMDTSGTTFSTDGISRSSKPDLKADDLNRLLKFGAANMFQDNDNQRKLEQMNIDDILAHGEVQEFSENQEKAIEGGQEFLDQILVADFAGVAEPAWQDIIPVDQRVEVKSNPLVLDDATTDSPRRRRNVNYREDDNGRDSASSSGRTKRKHQNVDTEYQLTDKDIRGMCRGLLHFGNILSRRKFLQIEEKLTHIPSPLFENTLDELLKFCQDSVDKNMDQDPNKALLVTFEGVDAINAKPIVSRHFQLDYLNRVLEKFDLLNEELPIPVKSTSNWSCSWDKNDDAMLLLGIHRHGFGAWSKIGEDSELGLEGKFYLGGNQPSSVSPKPPHLVRRGEYLMGALIESEILNTDRSHKSISHQLQLSRSKSSKPKNKGSYSHQASPQSTHSASHRNGRSNGQSTMDQYVKRSRNRYEEDVPSYQECASHLKPAKKALRYLRDTAPDLALTEKVQAIKDCLYVIGNQIEKTLQTMPSRDKSRWKIGLWSAILQFWPDQWPKNDQDKEKQVSKIRSIYDKLSTSDFEPTYNSEIYPSSNSRR</sequence>
<evidence type="ECO:0000256" key="11">
    <source>
        <dbReference type="ARBA" id="ARBA00023163"/>
    </source>
</evidence>
<dbReference type="InterPro" id="IPR014001">
    <property type="entry name" value="Helicase_ATP-bd"/>
</dbReference>
<accession>A0A137PEM3</accession>
<evidence type="ECO:0000256" key="6">
    <source>
        <dbReference type="ARBA" id="ARBA00022806"/>
    </source>
</evidence>
<keyword evidence="6" id="KW-0347">Helicase</keyword>
<evidence type="ECO:0000256" key="4">
    <source>
        <dbReference type="ARBA" id="ARBA00022741"/>
    </source>
</evidence>
<comment type="subcellular location">
    <subcellularLocation>
        <location evidence="1">Nucleus</location>
    </subcellularLocation>
</comment>
<dbReference type="InterPro" id="IPR001650">
    <property type="entry name" value="Helicase_C-like"/>
</dbReference>
<dbReference type="GO" id="GO:0004386">
    <property type="term" value="F:helicase activity"/>
    <property type="evidence" value="ECO:0007669"/>
    <property type="project" value="UniProtKB-KW"/>
</dbReference>
<dbReference type="Proteomes" id="UP000070444">
    <property type="component" value="Unassembled WGS sequence"/>
</dbReference>
<dbReference type="InterPro" id="IPR049730">
    <property type="entry name" value="SNF2/RAD54-like_C"/>
</dbReference>
<dbReference type="CDD" id="cd18793">
    <property type="entry name" value="SF2_C_SNF"/>
    <property type="match status" value="1"/>
</dbReference>
<evidence type="ECO:0000256" key="5">
    <source>
        <dbReference type="ARBA" id="ARBA00022801"/>
    </source>
</evidence>
<evidence type="ECO:0000256" key="7">
    <source>
        <dbReference type="ARBA" id="ARBA00022840"/>
    </source>
</evidence>
<gene>
    <name evidence="17" type="ORF">CONCODRAFT_83468</name>
</gene>
<reference evidence="17 18" key="1">
    <citation type="journal article" date="2015" name="Genome Biol. Evol.">
        <title>Phylogenomic analyses indicate that early fungi evolved digesting cell walls of algal ancestors of land plants.</title>
        <authorList>
            <person name="Chang Y."/>
            <person name="Wang S."/>
            <person name="Sekimoto S."/>
            <person name="Aerts A.L."/>
            <person name="Choi C."/>
            <person name="Clum A."/>
            <person name="LaButti K.M."/>
            <person name="Lindquist E.A."/>
            <person name="Yee Ngan C."/>
            <person name="Ohm R.A."/>
            <person name="Salamov A.A."/>
            <person name="Grigoriev I.V."/>
            <person name="Spatafora J.W."/>
            <person name="Berbee M.L."/>
        </authorList>
    </citation>
    <scope>NUCLEOTIDE SEQUENCE [LARGE SCALE GENOMIC DNA]</scope>
    <source>
        <strain evidence="17 18">NRRL 28638</strain>
    </source>
</reference>
<dbReference type="InterPro" id="IPR025260">
    <property type="entry name" value="CHD1-like_C"/>
</dbReference>
<evidence type="ECO:0000259" key="16">
    <source>
        <dbReference type="PROSITE" id="PS51194"/>
    </source>
</evidence>
<dbReference type="SMART" id="SM00487">
    <property type="entry name" value="DEXDc"/>
    <property type="match status" value="1"/>
</dbReference>
<dbReference type="GO" id="GO:0042393">
    <property type="term" value="F:histone binding"/>
    <property type="evidence" value="ECO:0007669"/>
    <property type="project" value="TreeGrafter"/>
</dbReference>
<dbReference type="SMART" id="SM01176">
    <property type="entry name" value="DUF4208"/>
    <property type="match status" value="1"/>
</dbReference>
<keyword evidence="3" id="KW-0677">Repeat</keyword>
<dbReference type="InterPro" id="IPR016197">
    <property type="entry name" value="Chromo-like_dom_sf"/>
</dbReference>
<dbReference type="GO" id="GO:0000785">
    <property type="term" value="C:chromatin"/>
    <property type="evidence" value="ECO:0007669"/>
    <property type="project" value="TreeGrafter"/>
</dbReference>
<keyword evidence="11" id="KW-0804">Transcription</keyword>
<dbReference type="Pfam" id="PF00385">
    <property type="entry name" value="Chromo"/>
    <property type="match status" value="2"/>
</dbReference>
<keyword evidence="10" id="KW-0238">DNA-binding</keyword>
<dbReference type="Gene3D" id="3.40.50.300">
    <property type="entry name" value="P-loop containing nucleotide triphosphate hydrolases"/>
    <property type="match status" value="1"/>
</dbReference>
<feature type="domain" description="Chromo" evidence="14">
    <location>
        <begin position="327"/>
        <end position="392"/>
    </location>
</feature>
<evidence type="ECO:0000259" key="14">
    <source>
        <dbReference type="PROSITE" id="PS50013"/>
    </source>
</evidence>
<feature type="region of interest" description="Disordered" evidence="13">
    <location>
        <begin position="1"/>
        <end position="224"/>
    </location>
</feature>
<dbReference type="Gene3D" id="1.10.10.60">
    <property type="entry name" value="Homeodomain-like"/>
    <property type="match status" value="1"/>
</dbReference>
<evidence type="ECO:0000313" key="18">
    <source>
        <dbReference type="Proteomes" id="UP000070444"/>
    </source>
</evidence>
<dbReference type="FunFam" id="3.40.50.10810:FF:000005">
    <property type="entry name" value="Photoperiod-independent early flowering 1"/>
    <property type="match status" value="1"/>
</dbReference>
<dbReference type="PROSITE" id="PS51194">
    <property type="entry name" value="HELICASE_CTER"/>
    <property type="match status" value="1"/>
</dbReference>
<dbReference type="Pfam" id="PF13907">
    <property type="entry name" value="CHD1-like_C"/>
    <property type="match status" value="1"/>
</dbReference>
<dbReference type="GO" id="GO:0003677">
    <property type="term" value="F:DNA binding"/>
    <property type="evidence" value="ECO:0007669"/>
    <property type="project" value="UniProtKB-KW"/>
</dbReference>
<keyword evidence="18" id="KW-1185">Reference proteome</keyword>
<keyword evidence="9" id="KW-0805">Transcription regulation</keyword>
<dbReference type="CDD" id="cd18659">
    <property type="entry name" value="CD2_tandem"/>
    <property type="match status" value="1"/>
</dbReference>
<evidence type="ECO:0000256" key="13">
    <source>
        <dbReference type="SAM" id="MobiDB-lite"/>
    </source>
</evidence>
<feature type="compositionally biased region" description="Polar residues" evidence="13">
    <location>
        <begin position="183"/>
        <end position="198"/>
    </location>
</feature>
<feature type="domain" description="Helicase C-terminal" evidence="16">
    <location>
        <begin position="729"/>
        <end position="881"/>
    </location>
</feature>
<feature type="compositionally biased region" description="Low complexity" evidence="13">
    <location>
        <begin position="56"/>
        <end position="82"/>
    </location>
</feature>
<evidence type="ECO:0000256" key="9">
    <source>
        <dbReference type="ARBA" id="ARBA00023015"/>
    </source>
</evidence>
<dbReference type="GO" id="GO:0016887">
    <property type="term" value="F:ATP hydrolysis activity"/>
    <property type="evidence" value="ECO:0007669"/>
    <property type="project" value="TreeGrafter"/>
</dbReference>
<dbReference type="STRING" id="796925.A0A137PEM3"/>
<evidence type="ECO:0000313" key="17">
    <source>
        <dbReference type="EMBL" id="KXN73443.1"/>
    </source>
</evidence>
<dbReference type="Gene3D" id="2.40.50.40">
    <property type="match status" value="2"/>
</dbReference>
<evidence type="ECO:0000256" key="8">
    <source>
        <dbReference type="ARBA" id="ARBA00022853"/>
    </source>
</evidence>
<dbReference type="SMART" id="SM00298">
    <property type="entry name" value="CHROMO"/>
    <property type="match status" value="2"/>
</dbReference>
<proteinExistence type="inferred from homology"/>
<dbReference type="PROSITE" id="PS51192">
    <property type="entry name" value="HELICASE_ATP_BIND_1"/>
    <property type="match status" value="1"/>
</dbReference>
<keyword evidence="4" id="KW-0547">Nucleotide-binding</keyword>